<dbReference type="SMART" id="SM00465">
    <property type="entry name" value="GIYc"/>
    <property type="match status" value="1"/>
</dbReference>
<dbReference type="InterPro" id="IPR004860">
    <property type="entry name" value="LAGLIDADG_dom"/>
</dbReference>
<dbReference type="Gene3D" id="3.40.1440.10">
    <property type="entry name" value="GIY-YIG endonuclease"/>
    <property type="match status" value="1"/>
</dbReference>
<dbReference type="Pfam" id="PF07453">
    <property type="entry name" value="NUMOD1"/>
    <property type="match status" value="1"/>
</dbReference>
<sequence>MNLVLRTNLYKKIFQVFKNNFTFFKHNIRTNWVRSRVCLSTIFSPIVNRLLSAVQSPVLLSSVAKKELSGDYIAGLAQANGSFSASLTRKIRKGKSYFNLTLVFALELNASYKNTIIDLQKEWKNIGNWYLSKKNNTIRYQVKKPGDLLNMVIPFFMKYQLRDSKLISFLHFRYIVETVSSMSAFGANNRNVLLSLVVIASNMNPLEKLGNKIRYLKPEEQNYVINNIIPEGVDISKLNNSINNFSLNPLTLDFMKGLLETSTKNFSKICKQDQDNIKDNFLSKGYNLSQLKECYLTEAGGVNSSPVILSPQNIKRIVASTKPFNSNNLLSNKRFYSTKVAGEILPVKVYKNLIQNRDLIISENKGKAGIYRWINIEDGKCYVGSSKNLGLRLRYYLKDSNLISSLQKSNSIIYRSLLKYGYSAFSIEILEYCSITAVREREQYYIDRIKPEYNILTLAGSFLGYKHQADSKTKNWSEVRKAERLKQLETLNEKLKDEKLIALANWNKSEKAKENLQKIKENRSVDTKLFDTLNNETITASSIEEAAKIVGKDSSVLRLVCRGGANLFVLPQKQVLRDEKLVKKQIKEKGISRLINDRFYLVLDDYPVVQYKNPQLKLKIEVTDILTNKSTIYDSQAEAAKAIGSVSSNIANAMKKASPSPGGTSKLIKKRYLVKALKD</sequence>
<keyword evidence="1" id="KW-0175">Coiled coil</keyword>
<dbReference type="GO" id="GO:0005739">
    <property type="term" value="C:mitochondrion"/>
    <property type="evidence" value="ECO:0007669"/>
    <property type="project" value="UniProtKB-ARBA"/>
</dbReference>
<dbReference type="InterPro" id="IPR051289">
    <property type="entry name" value="LAGLIDADG_Endonuclease"/>
</dbReference>
<reference evidence="3" key="1">
    <citation type="submission" date="2017-02" db="EMBL/GenBank/DDBJ databases">
        <title>Fungal Comparative Genomics of Melanconis species and Ophiognomonia clavigignenti-juglandacearum at Different Phylogenetic Distances.</title>
        <authorList>
            <person name="Demers J.E."/>
            <person name="Castlebury L.A."/>
        </authorList>
    </citation>
    <scope>NUCLEOTIDE SEQUENCE</scope>
    <source>
        <strain evidence="3">CBS 121083</strain>
    </source>
</reference>
<name>A0A291LIT0_9PEZI</name>
<dbReference type="InterPro" id="IPR006350">
    <property type="entry name" value="Intron_endoG1"/>
</dbReference>
<keyword evidence="3" id="KW-0496">Mitochondrion</keyword>
<organism evidence="3">
    <name type="scientific">Juglanconis juglandina</name>
    <dbReference type="NCBI Taxonomy" id="1940567"/>
    <lineage>
        <taxon>Eukaryota</taxon>
        <taxon>Fungi</taxon>
        <taxon>Dikarya</taxon>
        <taxon>Ascomycota</taxon>
        <taxon>Pezizomycotina</taxon>
        <taxon>Sordariomycetes</taxon>
        <taxon>Sordariomycetidae</taxon>
        <taxon>Diaporthales</taxon>
        <taxon>Juglanconidaceae</taxon>
        <taxon>Juglanconis</taxon>
    </lineage>
</organism>
<dbReference type="PANTHER" id="PTHR36181">
    <property type="entry name" value="INTRON-ENCODED ENDONUCLEASE AI3-RELATED"/>
    <property type="match status" value="1"/>
</dbReference>
<proteinExistence type="predicted"/>
<gene>
    <name evidence="3" type="primary">orf679</name>
</gene>
<keyword evidence="3" id="KW-0378">Hydrolase</keyword>
<dbReference type="InterPro" id="IPR010896">
    <property type="entry name" value="NUMOD1"/>
</dbReference>
<evidence type="ECO:0000259" key="2">
    <source>
        <dbReference type="PROSITE" id="PS50164"/>
    </source>
</evidence>
<dbReference type="NCBIfam" id="TIGR01453">
    <property type="entry name" value="grpIintron_endo"/>
    <property type="match status" value="1"/>
</dbReference>
<geneLocation type="mitochondrion" evidence="3"/>
<dbReference type="SUPFAM" id="SSF82771">
    <property type="entry name" value="GIY-YIG endonuclease"/>
    <property type="match status" value="1"/>
</dbReference>
<dbReference type="SUPFAM" id="SSF55608">
    <property type="entry name" value="Homing endonucleases"/>
    <property type="match status" value="1"/>
</dbReference>
<dbReference type="InterPro" id="IPR000305">
    <property type="entry name" value="GIY-YIG_endonuc"/>
</dbReference>
<protein>
    <submittedName>
        <fullName evidence="3">Endonuclease</fullName>
    </submittedName>
</protein>
<dbReference type="GO" id="GO:0004519">
    <property type="term" value="F:endonuclease activity"/>
    <property type="evidence" value="ECO:0007669"/>
    <property type="project" value="UniProtKB-KW"/>
</dbReference>
<dbReference type="CDD" id="cd10445">
    <property type="entry name" value="GIY-YIG_bI1_like"/>
    <property type="match status" value="1"/>
</dbReference>
<feature type="domain" description="GIY-YIG" evidence="2">
    <location>
        <begin position="366"/>
        <end position="455"/>
    </location>
</feature>
<keyword evidence="3" id="KW-0540">Nuclease</keyword>
<dbReference type="EMBL" id="KY575057">
    <property type="protein sequence ID" value="ATI20434.1"/>
    <property type="molecule type" value="Genomic_DNA"/>
</dbReference>
<dbReference type="InterPro" id="IPR035901">
    <property type="entry name" value="GIY-YIG_endonuc_sf"/>
</dbReference>
<dbReference type="InterPro" id="IPR027434">
    <property type="entry name" value="Homing_endonucl"/>
</dbReference>
<dbReference type="Pfam" id="PF00961">
    <property type="entry name" value="LAGLIDADG_1"/>
    <property type="match status" value="1"/>
</dbReference>
<keyword evidence="3" id="KW-0255">Endonuclease</keyword>
<dbReference type="Pfam" id="PF01541">
    <property type="entry name" value="GIY-YIG"/>
    <property type="match status" value="1"/>
</dbReference>
<evidence type="ECO:0000256" key="1">
    <source>
        <dbReference type="SAM" id="Coils"/>
    </source>
</evidence>
<accession>A0A291LIT0</accession>
<feature type="coiled-coil region" evidence="1">
    <location>
        <begin position="478"/>
        <end position="505"/>
    </location>
</feature>
<evidence type="ECO:0000313" key="3">
    <source>
        <dbReference type="EMBL" id="ATI20434.1"/>
    </source>
</evidence>
<dbReference type="Gene3D" id="3.10.28.10">
    <property type="entry name" value="Homing endonucleases"/>
    <property type="match status" value="1"/>
</dbReference>
<dbReference type="AlphaFoldDB" id="A0A291LIT0"/>
<dbReference type="PANTHER" id="PTHR36181:SF2">
    <property type="entry name" value="INTRON-ENCODED ENDONUCLEASE AI3-RELATED"/>
    <property type="match status" value="1"/>
</dbReference>
<dbReference type="PROSITE" id="PS50164">
    <property type="entry name" value="GIY_YIG"/>
    <property type="match status" value="1"/>
</dbReference>